<evidence type="ECO:0000313" key="3">
    <source>
        <dbReference type="EMBL" id="GMR29991.1"/>
    </source>
</evidence>
<dbReference type="AlphaFoldDB" id="A0AAN5C660"/>
<keyword evidence="2" id="KW-0732">Signal</keyword>
<keyword evidence="4" id="KW-1185">Reference proteome</keyword>
<protein>
    <submittedName>
        <fullName evidence="3">Uncharacterized protein</fullName>
    </submittedName>
</protein>
<accession>A0AAN5C660</accession>
<evidence type="ECO:0000313" key="4">
    <source>
        <dbReference type="Proteomes" id="UP001328107"/>
    </source>
</evidence>
<feature type="non-terminal residue" evidence="3">
    <location>
        <position position="1"/>
    </location>
</feature>
<evidence type="ECO:0000256" key="1">
    <source>
        <dbReference type="SAM" id="MobiDB-lite"/>
    </source>
</evidence>
<dbReference type="Proteomes" id="UP001328107">
    <property type="component" value="Unassembled WGS sequence"/>
</dbReference>
<gene>
    <name evidence="3" type="ORF">PMAYCL1PPCAC_00186</name>
</gene>
<name>A0AAN5C660_9BILA</name>
<dbReference type="EMBL" id="BTRK01000001">
    <property type="protein sequence ID" value="GMR29991.1"/>
    <property type="molecule type" value="Genomic_DNA"/>
</dbReference>
<sequence>ALLLLFLPTAVAFFPKSRTDIVLCKALSRFSHGIAPERHSEYKNEILKLFDILNQQATLEGQLAKAENWYKQWFPKDTGLPETYARFIRLKWNDQFFDNHIMGILKNNTSEQEFNQMKYMIEETYYCRFRDLWNSEHRNEMLWKIVDDDKRGKLNAKLKKFESKDAQIPLVQWNYRYENCRQSCKDYLSGATIRAVTPRGSYGYTQSTGYTPDENPRRRYTQSTGYTPDPRRGRD</sequence>
<organism evidence="3 4">
    <name type="scientific">Pristionchus mayeri</name>
    <dbReference type="NCBI Taxonomy" id="1317129"/>
    <lineage>
        <taxon>Eukaryota</taxon>
        <taxon>Metazoa</taxon>
        <taxon>Ecdysozoa</taxon>
        <taxon>Nematoda</taxon>
        <taxon>Chromadorea</taxon>
        <taxon>Rhabditida</taxon>
        <taxon>Rhabditina</taxon>
        <taxon>Diplogasteromorpha</taxon>
        <taxon>Diplogasteroidea</taxon>
        <taxon>Neodiplogasteridae</taxon>
        <taxon>Pristionchus</taxon>
    </lineage>
</organism>
<feature type="chain" id="PRO_5042830124" evidence="2">
    <location>
        <begin position="20"/>
        <end position="235"/>
    </location>
</feature>
<evidence type="ECO:0000256" key="2">
    <source>
        <dbReference type="SAM" id="SignalP"/>
    </source>
</evidence>
<comment type="caution">
    <text evidence="3">The sequence shown here is derived from an EMBL/GenBank/DDBJ whole genome shotgun (WGS) entry which is preliminary data.</text>
</comment>
<proteinExistence type="predicted"/>
<feature type="signal peptide" evidence="2">
    <location>
        <begin position="1"/>
        <end position="19"/>
    </location>
</feature>
<feature type="region of interest" description="Disordered" evidence="1">
    <location>
        <begin position="202"/>
        <end position="235"/>
    </location>
</feature>
<reference evidence="4" key="1">
    <citation type="submission" date="2022-10" db="EMBL/GenBank/DDBJ databases">
        <title>Genome assembly of Pristionchus species.</title>
        <authorList>
            <person name="Yoshida K."/>
            <person name="Sommer R.J."/>
        </authorList>
    </citation>
    <scope>NUCLEOTIDE SEQUENCE [LARGE SCALE GENOMIC DNA]</scope>
    <source>
        <strain evidence="4">RS5460</strain>
    </source>
</reference>